<organism evidence="3 4">
    <name type="scientific">Enterococcus faecium</name>
    <name type="common">Streptococcus faecium</name>
    <dbReference type="NCBI Taxonomy" id="1352"/>
    <lineage>
        <taxon>Bacteria</taxon>
        <taxon>Bacillati</taxon>
        <taxon>Bacillota</taxon>
        <taxon>Bacilli</taxon>
        <taxon>Lactobacillales</taxon>
        <taxon>Enterococcaceae</taxon>
        <taxon>Enterococcus</taxon>
    </lineage>
</organism>
<evidence type="ECO:0000313" key="4">
    <source>
        <dbReference type="Proteomes" id="UP000194737"/>
    </source>
</evidence>
<reference evidence="3 4" key="1">
    <citation type="submission" date="2017-05" db="EMBL/GenBank/DDBJ databases">
        <title>The Genome Sequence of Enterococcus faecium 6F2_DIV0138.</title>
        <authorList>
            <consortium name="The Broad Institute Genomics Platform"/>
            <consortium name="The Broad Institute Genomic Center for Infectious Diseases"/>
            <person name="Earl A."/>
            <person name="Manson A."/>
            <person name="Schwartman J."/>
            <person name="Gilmore M."/>
            <person name="Abouelleil A."/>
            <person name="Cao P."/>
            <person name="Chapman S."/>
            <person name="Cusick C."/>
            <person name="Shea T."/>
            <person name="Young S."/>
            <person name="Neafsey D."/>
            <person name="Nusbaum C."/>
            <person name="Birren B."/>
        </authorList>
    </citation>
    <scope>NUCLEOTIDE SEQUENCE [LARGE SCALE GENOMIC DNA]</scope>
    <source>
        <strain evidence="3 4">6F2_DIV0138</strain>
    </source>
</reference>
<dbReference type="EMBL" id="NGLB01000001">
    <property type="protein sequence ID" value="OTN99177.1"/>
    <property type="molecule type" value="Genomic_DNA"/>
</dbReference>
<evidence type="ECO:0000256" key="2">
    <source>
        <dbReference type="SAM" id="MobiDB-lite"/>
    </source>
</evidence>
<evidence type="ECO:0008006" key="5">
    <source>
        <dbReference type="Google" id="ProtNLM"/>
    </source>
</evidence>
<proteinExistence type="predicted"/>
<dbReference type="RefSeq" id="WP_086324564.1">
    <property type="nucleotide sequence ID" value="NZ_NGLB01000001.1"/>
</dbReference>
<name>A0AB73NED4_ENTFC</name>
<accession>A0AB73NED4</accession>
<keyword evidence="1" id="KW-0175">Coiled coil</keyword>
<evidence type="ECO:0000313" key="3">
    <source>
        <dbReference type="EMBL" id="OTN99177.1"/>
    </source>
</evidence>
<dbReference type="Proteomes" id="UP000194737">
    <property type="component" value="Unassembled WGS sequence"/>
</dbReference>
<evidence type="ECO:0000256" key="1">
    <source>
        <dbReference type="SAM" id="Coils"/>
    </source>
</evidence>
<gene>
    <name evidence="3" type="ORF">A5804_000663</name>
</gene>
<protein>
    <recommendedName>
        <fullName evidence="5">DNA recombination protein RmuC</fullName>
    </recommendedName>
</protein>
<dbReference type="AlphaFoldDB" id="A0AB73NED4"/>
<feature type="region of interest" description="Disordered" evidence="2">
    <location>
        <begin position="39"/>
        <end position="65"/>
    </location>
</feature>
<feature type="coiled-coil region" evidence="1">
    <location>
        <begin position="84"/>
        <end position="132"/>
    </location>
</feature>
<sequence length="147" mass="17214">MNHFLLVLLLPISTVLSLALISFMGEKFRERRLLEESKNHLKEQQKHSEKLEEQRSSGFSHVEDHQFGSLTDKQKAIQESLGFFNQLNDEMQRVQLENEELRSQNHALEQENRRLEIENKQIQVVIDQLTQKWIPKPSPGGGNKSKR</sequence>
<comment type="caution">
    <text evidence="3">The sequence shown here is derived from an EMBL/GenBank/DDBJ whole genome shotgun (WGS) entry which is preliminary data.</text>
</comment>